<keyword evidence="11 15" id="KW-1133">Transmembrane helix</keyword>
<dbReference type="SUPFAM" id="SSF52540">
    <property type="entry name" value="P-loop containing nucleoside triphosphate hydrolases"/>
    <property type="match status" value="1"/>
</dbReference>
<evidence type="ECO:0000259" key="16">
    <source>
        <dbReference type="PROSITE" id="PS50893"/>
    </source>
</evidence>
<feature type="transmembrane region" description="Helical" evidence="15">
    <location>
        <begin position="433"/>
        <end position="454"/>
    </location>
</feature>
<keyword evidence="7" id="KW-0410">Iron transport</keyword>
<dbReference type="GO" id="GO:0006826">
    <property type="term" value="P:iron ion transport"/>
    <property type="evidence" value="ECO:0007669"/>
    <property type="project" value="UniProtKB-KW"/>
</dbReference>
<dbReference type="EMBL" id="LR134162">
    <property type="protein sequence ID" value="VEB08194.1"/>
    <property type="molecule type" value="Genomic_DNA"/>
</dbReference>
<keyword evidence="10" id="KW-0067">ATP-binding</keyword>
<dbReference type="Gene3D" id="1.10.3470.10">
    <property type="entry name" value="ABC transporter involved in vitamin B12 uptake, BtuC"/>
    <property type="match status" value="1"/>
</dbReference>
<comment type="similarity">
    <text evidence="3">Belongs to the ABC transporter superfamily.</text>
</comment>
<dbReference type="Gene3D" id="3.40.50.300">
    <property type="entry name" value="P-loop containing nucleotide triphosphate hydrolases"/>
    <property type="match status" value="1"/>
</dbReference>
<keyword evidence="5" id="KW-0813">Transport</keyword>
<dbReference type="Proteomes" id="UP000282433">
    <property type="component" value="Chromosome"/>
</dbReference>
<feature type="transmembrane region" description="Helical" evidence="15">
    <location>
        <begin position="404"/>
        <end position="421"/>
    </location>
</feature>
<dbReference type="FunFam" id="3.40.50.300:FF:000134">
    <property type="entry name" value="Iron-enterobactin ABC transporter ATP-binding protein"/>
    <property type="match status" value="1"/>
</dbReference>
<evidence type="ECO:0000256" key="12">
    <source>
        <dbReference type="ARBA" id="ARBA00023004"/>
    </source>
</evidence>
<feature type="transmembrane region" description="Helical" evidence="15">
    <location>
        <begin position="560"/>
        <end position="582"/>
    </location>
</feature>
<comment type="subcellular location">
    <subcellularLocation>
        <location evidence="2">Cell membrane</location>
        <topology evidence="2">Multi-pass membrane protein</topology>
    </subcellularLocation>
    <subcellularLocation>
        <location evidence="1">Cell membrane</location>
        <topology evidence="1">Peripheral membrane protein</topology>
    </subcellularLocation>
</comment>
<evidence type="ECO:0000256" key="14">
    <source>
        <dbReference type="ARBA" id="ARBA00023136"/>
    </source>
</evidence>
<dbReference type="InterPro" id="IPR000522">
    <property type="entry name" value="ABC_transptr_permease_BtuC"/>
</dbReference>
<dbReference type="PANTHER" id="PTHR42771">
    <property type="entry name" value="IRON(3+)-HYDROXAMATE IMPORT ATP-BINDING PROTEIN FHUC"/>
    <property type="match status" value="1"/>
</dbReference>
<evidence type="ECO:0000256" key="1">
    <source>
        <dbReference type="ARBA" id="ARBA00004202"/>
    </source>
</evidence>
<keyword evidence="6" id="KW-1003">Cell membrane</keyword>
<dbReference type="GO" id="GO:0022857">
    <property type="term" value="F:transmembrane transporter activity"/>
    <property type="evidence" value="ECO:0007669"/>
    <property type="project" value="InterPro"/>
</dbReference>
<evidence type="ECO:0000256" key="3">
    <source>
        <dbReference type="ARBA" id="ARBA00005417"/>
    </source>
</evidence>
<accession>A0A3S5DIB2</accession>
<reference evidence="17 18" key="1">
    <citation type="submission" date="2018-12" db="EMBL/GenBank/DDBJ databases">
        <authorList>
            <consortium name="Pathogen Informatics"/>
        </authorList>
    </citation>
    <scope>NUCLEOTIDE SEQUENCE [LARGE SCALE GENOMIC DNA]</scope>
    <source>
        <strain evidence="17 18">NCTC13635</strain>
    </source>
</reference>
<protein>
    <submittedName>
        <fullName evidence="17">Iron compound permease protein of ABC transporter family</fullName>
    </submittedName>
</protein>
<dbReference type="InterPro" id="IPR051535">
    <property type="entry name" value="Siderophore_ABC-ATPase"/>
</dbReference>
<dbReference type="GO" id="GO:0016887">
    <property type="term" value="F:ATP hydrolysis activity"/>
    <property type="evidence" value="ECO:0007669"/>
    <property type="project" value="InterPro"/>
</dbReference>
<evidence type="ECO:0000256" key="5">
    <source>
        <dbReference type="ARBA" id="ARBA00022448"/>
    </source>
</evidence>
<evidence type="ECO:0000256" key="13">
    <source>
        <dbReference type="ARBA" id="ARBA00023065"/>
    </source>
</evidence>
<dbReference type="Pfam" id="PF01032">
    <property type="entry name" value="FecCD"/>
    <property type="match status" value="1"/>
</dbReference>
<evidence type="ECO:0000256" key="4">
    <source>
        <dbReference type="ARBA" id="ARBA00007935"/>
    </source>
</evidence>
<evidence type="ECO:0000256" key="15">
    <source>
        <dbReference type="SAM" id="Phobius"/>
    </source>
</evidence>
<feature type="transmembrane region" description="Helical" evidence="15">
    <location>
        <begin position="521"/>
        <end position="548"/>
    </location>
</feature>
<evidence type="ECO:0000256" key="10">
    <source>
        <dbReference type="ARBA" id="ARBA00022840"/>
    </source>
</evidence>
<feature type="transmembrane region" description="Helical" evidence="15">
    <location>
        <begin position="594"/>
        <end position="613"/>
    </location>
</feature>
<feature type="transmembrane region" description="Helical" evidence="15">
    <location>
        <begin position="481"/>
        <end position="501"/>
    </location>
</feature>
<evidence type="ECO:0000256" key="11">
    <source>
        <dbReference type="ARBA" id="ARBA00022989"/>
    </source>
</evidence>
<dbReference type="FunFam" id="1.10.3470.10:FF:000001">
    <property type="entry name" value="Vitamin B12 ABC transporter permease BtuC"/>
    <property type="match status" value="1"/>
</dbReference>
<comment type="similarity">
    <text evidence="4">Belongs to the binding-protein-dependent transport system permease family. FecCD subfamily.</text>
</comment>
<dbReference type="InterPro" id="IPR037294">
    <property type="entry name" value="ABC_BtuC-like"/>
</dbReference>
<dbReference type="SUPFAM" id="SSF81345">
    <property type="entry name" value="ABC transporter involved in vitamin B12 uptake, BtuC"/>
    <property type="match status" value="1"/>
</dbReference>
<feature type="transmembrane region" description="Helical" evidence="15">
    <location>
        <begin position="373"/>
        <end position="398"/>
    </location>
</feature>
<dbReference type="AlphaFoldDB" id="A0A3S5DIB2"/>
<evidence type="ECO:0000256" key="8">
    <source>
        <dbReference type="ARBA" id="ARBA00022692"/>
    </source>
</evidence>
<keyword evidence="12" id="KW-0408">Iron</keyword>
<evidence type="ECO:0000256" key="6">
    <source>
        <dbReference type="ARBA" id="ARBA00022475"/>
    </source>
</evidence>
<name>A0A3S5DIB2_KLEPN</name>
<organism evidence="17 18">
    <name type="scientific">Klebsiella pneumoniae</name>
    <dbReference type="NCBI Taxonomy" id="573"/>
    <lineage>
        <taxon>Bacteria</taxon>
        <taxon>Pseudomonadati</taxon>
        <taxon>Pseudomonadota</taxon>
        <taxon>Gammaproteobacteria</taxon>
        <taxon>Enterobacterales</taxon>
        <taxon>Enterobacteriaceae</taxon>
        <taxon>Klebsiella/Raoultella group</taxon>
        <taxon>Klebsiella</taxon>
        <taxon>Klebsiella pneumoniae complex</taxon>
    </lineage>
</organism>
<keyword evidence="8 15" id="KW-0812">Transmembrane</keyword>
<dbReference type="InterPro" id="IPR003593">
    <property type="entry name" value="AAA+_ATPase"/>
</dbReference>
<dbReference type="CDD" id="cd06550">
    <property type="entry name" value="TM_ABC_iron-siderophores_like"/>
    <property type="match status" value="1"/>
</dbReference>
<feature type="transmembrane region" description="Helical" evidence="15">
    <location>
        <begin position="335"/>
        <end position="361"/>
    </location>
</feature>
<evidence type="ECO:0000313" key="17">
    <source>
        <dbReference type="EMBL" id="VEB08194.1"/>
    </source>
</evidence>
<dbReference type="SMART" id="SM00382">
    <property type="entry name" value="AAA"/>
    <property type="match status" value="1"/>
</dbReference>
<dbReference type="CDD" id="cd03214">
    <property type="entry name" value="ABC_Iron-Siderophores_B12_Hemin"/>
    <property type="match status" value="1"/>
</dbReference>
<dbReference type="Pfam" id="PF00005">
    <property type="entry name" value="ABC_tran"/>
    <property type="match status" value="1"/>
</dbReference>
<sequence length="614" mass="64740">MPQRVKPAEQGIVLDALSAGYGQTLIVDDINLTIPTGKMTVLAGANGSGKSTLLSTIARMLKPLGGCVRLDGQAIHQMPTKTVSRQLGILPQSPLTPEGLTVFELVSHGRYPWQGLMRQWSEADELAVEEALRLTGTAEFAHLPVDSLSGGQRQRCWIAMALAQQTATILLDEPTTWLDLRYQVDILELLQTLTREHGRTVVTVLHDLNFAVNYADLLVFLKQGRIAGTISDNDVCSPELIKRVFDVDVQMSINPQTGKPFFMPFRARQAAGTMSVAILLSARRRPRPRLALLLLTLLLIAASLVHLGLGARWIAPQTVLQALLEYDPRNFEQRIIIDLRLVRLAAALLTGAALGVAGLLLQTVIRNPLGEPHILGLNAGASLAVVATSALGLSFGAFPAGRPLTAACGAGLLFGGVMALASAGRGGATPLRITLYGVALSGFASAVTAAILILDEQTLLAMRTWLAGDLAGLNWSTLQTALVPALIGLGVALLIAPRLNVLALGDKVALGLGVNLVQTRLLGLLAIALLCGAAVAVAGPIGFVGLVVPHVVRRLVTEDIRLALPLAAPVGALALVLADIAARTLVAPQELATGAMTALVGAPLFIFIAARFFK</sequence>
<evidence type="ECO:0000313" key="18">
    <source>
        <dbReference type="Proteomes" id="UP000282433"/>
    </source>
</evidence>
<keyword evidence="14 15" id="KW-0472">Membrane</keyword>
<dbReference type="InterPro" id="IPR003439">
    <property type="entry name" value="ABC_transporter-like_ATP-bd"/>
</dbReference>
<evidence type="ECO:0000256" key="2">
    <source>
        <dbReference type="ARBA" id="ARBA00004651"/>
    </source>
</evidence>
<proteinExistence type="inferred from homology"/>
<dbReference type="PROSITE" id="PS50893">
    <property type="entry name" value="ABC_TRANSPORTER_2"/>
    <property type="match status" value="1"/>
</dbReference>
<evidence type="ECO:0000256" key="9">
    <source>
        <dbReference type="ARBA" id="ARBA00022741"/>
    </source>
</evidence>
<keyword evidence="9" id="KW-0547">Nucleotide-binding</keyword>
<dbReference type="GO" id="GO:0005524">
    <property type="term" value="F:ATP binding"/>
    <property type="evidence" value="ECO:0007669"/>
    <property type="project" value="UniProtKB-KW"/>
</dbReference>
<feature type="transmembrane region" description="Helical" evidence="15">
    <location>
        <begin position="290"/>
        <end position="315"/>
    </location>
</feature>
<dbReference type="InterPro" id="IPR027417">
    <property type="entry name" value="P-loop_NTPase"/>
</dbReference>
<dbReference type="PANTHER" id="PTHR42771:SF2">
    <property type="entry name" value="IRON(3+)-HYDROXAMATE IMPORT ATP-BINDING PROTEIN FHUC"/>
    <property type="match status" value="1"/>
</dbReference>
<gene>
    <name evidence="17" type="primary">yusV_4</name>
    <name evidence="17" type="ORF">NCTC13635_07364</name>
</gene>
<dbReference type="GO" id="GO:0005886">
    <property type="term" value="C:plasma membrane"/>
    <property type="evidence" value="ECO:0007669"/>
    <property type="project" value="UniProtKB-SubCell"/>
</dbReference>
<evidence type="ECO:0000256" key="7">
    <source>
        <dbReference type="ARBA" id="ARBA00022496"/>
    </source>
</evidence>
<keyword evidence="13" id="KW-0406">Ion transport</keyword>
<feature type="domain" description="ABC transporter" evidence="16">
    <location>
        <begin position="12"/>
        <end position="248"/>
    </location>
</feature>